<name>A0A131YED7_RHIAP</name>
<organism evidence="1">
    <name type="scientific">Rhipicephalus appendiculatus</name>
    <name type="common">Brown ear tick</name>
    <dbReference type="NCBI Taxonomy" id="34631"/>
    <lineage>
        <taxon>Eukaryota</taxon>
        <taxon>Metazoa</taxon>
        <taxon>Ecdysozoa</taxon>
        <taxon>Arthropoda</taxon>
        <taxon>Chelicerata</taxon>
        <taxon>Arachnida</taxon>
        <taxon>Acari</taxon>
        <taxon>Parasitiformes</taxon>
        <taxon>Ixodida</taxon>
        <taxon>Ixodoidea</taxon>
        <taxon>Ixodidae</taxon>
        <taxon>Rhipicephalinae</taxon>
        <taxon>Rhipicephalus</taxon>
        <taxon>Rhipicephalus</taxon>
    </lineage>
</organism>
<dbReference type="EMBL" id="GEDV01010863">
    <property type="protein sequence ID" value="JAP77694.1"/>
    <property type="molecule type" value="Transcribed_RNA"/>
</dbReference>
<evidence type="ECO:0000313" key="1">
    <source>
        <dbReference type="EMBL" id="JAP77694.1"/>
    </source>
</evidence>
<protein>
    <submittedName>
        <fullName evidence="1">Uncharacterized protein</fullName>
    </submittedName>
</protein>
<reference evidence="1" key="1">
    <citation type="journal article" date="2016" name="Ticks Tick Borne Dis.">
        <title>De novo assembly and annotation of the salivary gland transcriptome of Rhipicephalus appendiculatus male and female ticks during blood feeding.</title>
        <authorList>
            <person name="de Castro M.H."/>
            <person name="de Klerk D."/>
            <person name="Pienaar R."/>
            <person name="Latif A.A."/>
            <person name="Rees D.J."/>
            <person name="Mans B.J."/>
        </authorList>
    </citation>
    <scope>NUCLEOTIDE SEQUENCE</scope>
    <source>
        <tissue evidence="1">Salivary glands</tissue>
    </source>
</reference>
<accession>A0A131YED7</accession>
<proteinExistence type="predicted"/>
<sequence length="86" mass="9710">MCCGHPLTMFSILYCPFLEFRKSAGEEREEKKEASSPPIYICSGNSDHRGHLLLFQQAMLPDHSVLKWSSDDLLGTLQPLGMKLMP</sequence>
<dbReference type="AlphaFoldDB" id="A0A131YED7"/>